<keyword evidence="2" id="KW-1185">Reference proteome</keyword>
<evidence type="ECO:0000313" key="2">
    <source>
        <dbReference type="Proteomes" id="UP000499080"/>
    </source>
</evidence>
<dbReference type="AlphaFoldDB" id="A0A4Y2CSA7"/>
<dbReference type="Proteomes" id="UP000499080">
    <property type="component" value="Unassembled WGS sequence"/>
</dbReference>
<proteinExistence type="predicted"/>
<accession>A0A4Y2CSA7</accession>
<dbReference type="EMBL" id="BGPR01000237">
    <property type="protein sequence ID" value="GBM07019.1"/>
    <property type="molecule type" value="Genomic_DNA"/>
</dbReference>
<protein>
    <submittedName>
        <fullName evidence="1">Uncharacterized protein</fullName>
    </submittedName>
</protein>
<organism evidence="1 2">
    <name type="scientific">Araneus ventricosus</name>
    <name type="common">Orbweaver spider</name>
    <name type="synonym">Epeira ventricosa</name>
    <dbReference type="NCBI Taxonomy" id="182803"/>
    <lineage>
        <taxon>Eukaryota</taxon>
        <taxon>Metazoa</taxon>
        <taxon>Ecdysozoa</taxon>
        <taxon>Arthropoda</taxon>
        <taxon>Chelicerata</taxon>
        <taxon>Arachnida</taxon>
        <taxon>Araneae</taxon>
        <taxon>Araneomorphae</taxon>
        <taxon>Entelegynae</taxon>
        <taxon>Araneoidea</taxon>
        <taxon>Araneidae</taxon>
        <taxon>Araneus</taxon>
    </lineage>
</organism>
<reference evidence="1 2" key="1">
    <citation type="journal article" date="2019" name="Sci. Rep.">
        <title>Orb-weaving spider Araneus ventricosus genome elucidates the spidroin gene catalogue.</title>
        <authorList>
            <person name="Kono N."/>
            <person name="Nakamura H."/>
            <person name="Ohtoshi R."/>
            <person name="Moran D.A.P."/>
            <person name="Shinohara A."/>
            <person name="Yoshida Y."/>
            <person name="Fujiwara M."/>
            <person name="Mori M."/>
            <person name="Tomita M."/>
            <person name="Arakawa K."/>
        </authorList>
    </citation>
    <scope>NUCLEOTIDE SEQUENCE [LARGE SCALE GENOMIC DNA]</scope>
</reference>
<sequence>MLNLVKLSSQKRVLQGSSQQCKSYGCIAGKRLSMFVTIHICRRARLSLMVCSTLLRFEGKVLSTFVGEVIDDTFALRKSVLPAQLVSLTLSCLLLLRHFAANDFSEANRMCEPGLNAHSPTKLAKLWWNRVKNP</sequence>
<evidence type="ECO:0000313" key="1">
    <source>
        <dbReference type="EMBL" id="GBM07019.1"/>
    </source>
</evidence>
<name>A0A4Y2CSA7_ARAVE</name>
<comment type="caution">
    <text evidence="1">The sequence shown here is derived from an EMBL/GenBank/DDBJ whole genome shotgun (WGS) entry which is preliminary data.</text>
</comment>
<gene>
    <name evidence="1" type="ORF">AVEN_63465_1</name>
</gene>